<evidence type="ECO:0000256" key="7">
    <source>
        <dbReference type="ARBA" id="ARBA00022927"/>
    </source>
</evidence>
<dbReference type="GO" id="GO:0006886">
    <property type="term" value="P:intracellular protein transport"/>
    <property type="evidence" value="ECO:0007669"/>
    <property type="project" value="UniProtKB-UniRule"/>
</dbReference>
<comment type="caution">
    <text evidence="15">The sequence shown here is derived from an EMBL/GenBank/DDBJ whole genome shotgun (WGS) entry which is preliminary data.</text>
</comment>
<dbReference type="PROSITE" id="PS00678">
    <property type="entry name" value="WD_REPEATS_1"/>
    <property type="match status" value="1"/>
</dbReference>
<evidence type="ECO:0000313" key="15">
    <source>
        <dbReference type="EMBL" id="KAJ1643243.1"/>
    </source>
</evidence>
<keyword evidence="2 10" id="KW-0813">Transport</keyword>
<evidence type="ECO:0000256" key="4">
    <source>
        <dbReference type="ARBA" id="ARBA00022574"/>
    </source>
</evidence>
<protein>
    <recommendedName>
        <fullName evidence="10">Coatomer subunit alpha</fullName>
    </recommendedName>
</protein>
<evidence type="ECO:0000259" key="12">
    <source>
        <dbReference type="Pfam" id="PF04053"/>
    </source>
</evidence>
<evidence type="ECO:0000256" key="1">
    <source>
        <dbReference type="ARBA" id="ARBA00004255"/>
    </source>
</evidence>
<dbReference type="Pfam" id="PF00400">
    <property type="entry name" value="WD40"/>
    <property type="match status" value="6"/>
</dbReference>
<dbReference type="Proteomes" id="UP001145021">
    <property type="component" value="Unassembled WGS sequence"/>
</dbReference>
<dbReference type="InterPro" id="IPR006692">
    <property type="entry name" value="Beta-prop_COPA/B_2nd"/>
</dbReference>
<dbReference type="SUPFAM" id="SSF50978">
    <property type="entry name" value="WD40 repeat-like"/>
    <property type="match status" value="2"/>
</dbReference>
<name>A0A9W7XI14_9FUNG</name>
<feature type="repeat" description="WD" evidence="11">
    <location>
        <begin position="91"/>
        <end position="132"/>
    </location>
</feature>
<feature type="repeat" description="WD" evidence="11">
    <location>
        <begin position="133"/>
        <end position="167"/>
    </location>
</feature>
<reference evidence="15" key="1">
    <citation type="submission" date="2022-07" db="EMBL/GenBank/DDBJ databases">
        <title>Phylogenomic reconstructions and comparative analyses of Kickxellomycotina fungi.</title>
        <authorList>
            <person name="Reynolds N.K."/>
            <person name="Stajich J.E."/>
            <person name="Barry K."/>
            <person name="Grigoriev I.V."/>
            <person name="Crous P."/>
            <person name="Smith M.E."/>
        </authorList>
    </citation>
    <scope>NUCLEOTIDE SEQUENCE</scope>
    <source>
        <strain evidence="15">NBRC 105413</strain>
    </source>
</reference>
<gene>
    <name evidence="15" type="ORF">LPJ64_004962</name>
</gene>
<dbReference type="InterPro" id="IPR056176">
    <property type="entry name" value="TPR_COPA_B"/>
</dbReference>
<feature type="repeat" description="WD" evidence="11">
    <location>
        <begin position="49"/>
        <end position="90"/>
    </location>
</feature>
<sequence>MQMLTKFETKSSRVKGVAFHPKRPWILASLHNGSIQLWDYRMGTLLERFEEHEGPVRGISFHPSQELFVSGGDDYKIKVWNYRTRRCIFTLQGHLDYVRTVFFHPEQPWIISASDDQTIRIWNWQSRQCIAVLTGHNHYVMCAQFHPKDDLVVSACLDQTVRVWDISGLRRKSAAGAQPMIADPLTAQRMGGAQGDFFNVTDVVVKFVLEGHTRGVNWATFHSTMPLVLSCGDDRQVKIWRMNDSRAWEVDTCRGHYNNVNSAIFHPKRDFILSNSEDKTIRIWDTTRRTLLQTFRREQDRFWCLNAHPELNLFAAGHDNGLIVFKLERERPAAAVYQNTLLYVKDSQIRLHNFADASDQPTIAIRTAPAGQYLPPPRAMSFNPSEKAVLLTSDAEGGSYELYQLPRQLSGHIADAGQTRRGVGACAIWTGRNRFAVLDKSAQQILIKDLSNQTTKTIQPPVAVESIFAAPGSQLLLATATSVILFDVQTRQTIAEISAAPVKYVAWSSDMSTVALLCKHTITLANKQLEQLCQVHETIRTKSAVWDDSGVLLYTTLNHVKFALPQGDTGIIRTIDNPVYLVRVSGGDLHCLDREGAVQVLKIDPTEYRFKLALQYRNYEEVVSIIRNSNLVGQSIIAYLQKNGYPEIALHFVRDDTARFELALECGNMDIALETAKAIDKPAYWDKFSQEALRRGHIKMVELAYQRVKAYDKLSFLYSITGNSEKLTKMQKIAVMRDDAQSRLQNSLYLGDIEDRIRVLRESGQLSLAYLTAKTHGLEEEAESIRAMAEVDESDIVGVPSSDKATLLYPATPIKAASELDWPQLHVNKGIFDGRFNFGDKGAGPRPGKSRVADIALAAVDGEEAEDGSGAWGIDDDGDGDNIGGMVTHDAFGGGGADGEFDDEADLLEDGGEAEGGWGIDDDGELDAEIAAEATAAAAAGFVAPQPGISELEIWSRNSPLAADQIAAGNFEQAMRLLRDQIGIVSFDALKPAFMEIYTASRSVLTMTPFSPAARIPLRRDPADSTERSQLLPAQIYSMPSSLEHLQQGYRATTAAKFEEALTLFKRLLLSLIFVTVDKLEDANEIKMLLEICREYVIGISIELARTAVSKEEATEENSTRLVELAAYFTHCQLRADHEKLALRLAMNTAYKHKCYKAAGEFAQRLLDLVPVPAIADKARKMITICDRQSRDALPIKYDARNPFVICAASHTPIHKGEAAVNCPYCQASYKPEFRDELCRVCSIAQIGAQATGLRSMASAD</sequence>
<dbReference type="InterPro" id="IPR047312">
    <property type="entry name" value="Coatomer_alpha_WD-assoc_reg"/>
</dbReference>
<dbReference type="CDD" id="cd00200">
    <property type="entry name" value="WD40"/>
    <property type="match status" value="1"/>
</dbReference>
<evidence type="ECO:0000256" key="3">
    <source>
        <dbReference type="ARBA" id="ARBA00022490"/>
    </source>
</evidence>
<dbReference type="Gene3D" id="1.25.40.470">
    <property type="match status" value="1"/>
</dbReference>
<dbReference type="PANTHER" id="PTHR19876">
    <property type="entry name" value="COATOMER"/>
    <property type="match status" value="1"/>
</dbReference>
<dbReference type="CDD" id="cd22948">
    <property type="entry name" value="Coatomer_WDAD_alpha"/>
    <property type="match status" value="1"/>
</dbReference>
<dbReference type="InterPro" id="IPR050844">
    <property type="entry name" value="Coatomer_complex_subunit"/>
</dbReference>
<feature type="domain" description="COPA/B second beta-propeller" evidence="12">
    <location>
        <begin position="347"/>
        <end position="593"/>
    </location>
</feature>
<evidence type="ECO:0000256" key="10">
    <source>
        <dbReference type="PIRNR" id="PIRNR003354"/>
    </source>
</evidence>
<evidence type="ECO:0000256" key="5">
    <source>
        <dbReference type="ARBA" id="ARBA00022737"/>
    </source>
</evidence>
<evidence type="ECO:0000256" key="9">
    <source>
        <dbReference type="ARBA" id="ARBA00023136"/>
    </source>
</evidence>
<keyword evidence="6 10" id="KW-0931">ER-Golgi transport</keyword>
<dbReference type="Pfam" id="PF04053">
    <property type="entry name" value="B-prop_COPA_B_2nd"/>
    <property type="match status" value="1"/>
</dbReference>
<dbReference type="EMBL" id="JANBOH010000276">
    <property type="protein sequence ID" value="KAJ1643243.1"/>
    <property type="molecule type" value="Genomic_DNA"/>
</dbReference>
<feature type="repeat" description="WD" evidence="11">
    <location>
        <begin position="253"/>
        <end position="294"/>
    </location>
</feature>
<dbReference type="InterPro" id="IPR019775">
    <property type="entry name" value="WD40_repeat_CS"/>
</dbReference>
<dbReference type="PANTHER" id="PTHR19876:SF1">
    <property type="entry name" value="COATOMER SUBUNIT ALPHA"/>
    <property type="match status" value="1"/>
</dbReference>
<dbReference type="InterPro" id="IPR020472">
    <property type="entry name" value="WD40_PAC1"/>
</dbReference>
<dbReference type="GO" id="GO:0005198">
    <property type="term" value="F:structural molecule activity"/>
    <property type="evidence" value="ECO:0007669"/>
    <property type="project" value="InterPro"/>
</dbReference>
<dbReference type="GO" id="GO:0006888">
    <property type="term" value="P:endoplasmic reticulum to Golgi vesicle-mediated transport"/>
    <property type="evidence" value="ECO:0007669"/>
    <property type="project" value="InterPro"/>
</dbReference>
<accession>A0A9W7XI14</accession>
<dbReference type="FunFam" id="2.130.10.10:FF:000010">
    <property type="entry name" value="Coatomer subunit alpha"/>
    <property type="match status" value="1"/>
</dbReference>
<dbReference type="PROSITE" id="PS50294">
    <property type="entry name" value="WD_REPEATS_REGION"/>
    <property type="match status" value="5"/>
</dbReference>
<dbReference type="PIRSF" id="PIRSF003354">
    <property type="entry name" value="Coatomer_alpha_subunit"/>
    <property type="match status" value="1"/>
</dbReference>
<dbReference type="InterPro" id="IPR001680">
    <property type="entry name" value="WD40_rpt"/>
</dbReference>
<evidence type="ECO:0000313" key="16">
    <source>
        <dbReference type="Proteomes" id="UP001145021"/>
    </source>
</evidence>
<keyword evidence="9 10" id="KW-0472">Membrane</keyword>
<dbReference type="Gene3D" id="2.130.10.10">
    <property type="entry name" value="YVTN repeat-like/Quinoprotein amine dehydrogenase"/>
    <property type="match status" value="1"/>
</dbReference>
<proteinExistence type="predicted"/>
<keyword evidence="8 10" id="KW-0333">Golgi apparatus</keyword>
<feature type="repeat" description="WD" evidence="11">
    <location>
        <begin position="7"/>
        <end position="48"/>
    </location>
</feature>
<evidence type="ECO:0000256" key="6">
    <source>
        <dbReference type="ARBA" id="ARBA00022892"/>
    </source>
</evidence>
<dbReference type="InterPro" id="IPR010714">
    <property type="entry name" value="Coatomer_asu_C"/>
</dbReference>
<dbReference type="InterPro" id="IPR015943">
    <property type="entry name" value="WD40/YVTN_repeat-like_dom_sf"/>
</dbReference>
<evidence type="ECO:0000256" key="2">
    <source>
        <dbReference type="ARBA" id="ARBA00022448"/>
    </source>
</evidence>
<dbReference type="GO" id="GO:0006891">
    <property type="term" value="P:intra-Golgi vesicle-mediated transport"/>
    <property type="evidence" value="ECO:0007669"/>
    <property type="project" value="TreeGrafter"/>
</dbReference>
<comment type="subcellular location">
    <subcellularLocation>
        <location evidence="10">Cytoplasm</location>
    </subcellularLocation>
    <subcellularLocation>
        <location evidence="1 10">Golgi apparatus membrane</location>
        <topology evidence="1 10">Peripheral membrane protein</topology>
        <orientation evidence="1">Cytoplasmic side</orientation>
    </subcellularLocation>
</comment>
<comment type="subunit">
    <text evidence="10">Oligomeric complex that consists of at least the alpha, beta, beta', gamma, delta, epsilon and zeta subunits.</text>
</comment>
<comment type="function">
    <text evidence="10">The coatomer is a cytosolic protein complex that binds to dilysine motifs and reversibly associates with Golgi non-clathrin-coated vesicles, which further mediate biosynthetic protein transport from the ER, via the Golgi up to the trans Golgi network.</text>
</comment>
<evidence type="ECO:0000259" key="13">
    <source>
        <dbReference type="Pfam" id="PF06957"/>
    </source>
</evidence>
<dbReference type="AlphaFoldDB" id="A0A9W7XI14"/>
<dbReference type="InterPro" id="IPR036322">
    <property type="entry name" value="WD40_repeat_dom_sf"/>
</dbReference>
<evidence type="ECO:0000256" key="8">
    <source>
        <dbReference type="ARBA" id="ARBA00023034"/>
    </source>
</evidence>
<dbReference type="SMART" id="SM00320">
    <property type="entry name" value="WD40"/>
    <property type="match status" value="7"/>
</dbReference>
<keyword evidence="16" id="KW-1185">Reference proteome</keyword>
<keyword evidence="7 10" id="KW-0653">Protein transport</keyword>
<organism evidence="15 16">
    <name type="scientific">Coemansia asiatica</name>
    <dbReference type="NCBI Taxonomy" id="1052880"/>
    <lineage>
        <taxon>Eukaryota</taxon>
        <taxon>Fungi</taxon>
        <taxon>Fungi incertae sedis</taxon>
        <taxon>Zoopagomycota</taxon>
        <taxon>Kickxellomycotina</taxon>
        <taxon>Kickxellomycetes</taxon>
        <taxon>Kickxellales</taxon>
        <taxon>Kickxellaceae</taxon>
        <taxon>Coemansia</taxon>
    </lineage>
</organism>
<feature type="domain" description="Coatomer alpha subunit C-terminal" evidence="13">
    <location>
        <begin position="829"/>
        <end position="1258"/>
    </location>
</feature>
<evidence type="ECO:0000256" key="11">
    <source>
        <dbReference type="PROSITE-ProRule" id="PRU00221"/>
    </source>
</evidence>
<dbReference type="GO" id="GO:0030126">
    <property type="term" value="C:COPI vesicle coat"/>
    <property type="evidence" value="ECO:0007669"/>
    <property type="project" value="UniProtKB-UniRule"/>
</dbReference>
<keyword evidence="3 10" id="KW-0963">Cytoplasm</keyword>
<feature type="domain" description="COPA/B TPR" evidence="14">
    <location>
        <begin position="634"/>
        <end position="778"/>
    </location>
</feature>
<dbReference type="FunFam" id="1.25.40.470:FF:000002">
    <property type="entry name" value="Coatomer subunit alpha"/>
    <property type="match status" value="1"/>
</dbReference>
<keyword evidence="4 11" id="KW-0853">WD repeat</keyword>
<dbReference type="PROSITE" id="PS50082">
    <property type="entry name" value="WD_REPEATS_2"/>
    <property type="match status" value="6"/>
</dbReference>
<dbReference type="GO" id="GO:0000139">
    <property type="term" value="C:Golgi membrane"/>
    <property type="evidence" value="ECO:0007669"/>
    <property type="project" value="UniProtKB-SubCell"/>
</dbReference>
<dbReference type="GO" id="GO:0006890">
    <property type="term" value="P:retrograde vesicle-mediated transport, Golgi to endoplasmic reticulum"/>
    <property type="evidence" value="ECO:0007669"/>
    <property type="project" value="TreeGrafter"/>
</dbReference>
<dbReference type="Pfam" id="PF23953">
    <property type="entry name" value="TPR_COPA_B"/>
    <property type="match status" value="1"/>
</dbReference>
<evidence type="ECO:0000259" key="14">
    <source>
        <dbReference type="Pfam" id="PF23953"/>
    </source>
</evidence>
<dbReference type="InterPro" id="IPR016391">
    <property type="entry name" value="Coatomer_asu"/>
</dbReference>
<dbReference type="PRINTS" id="PR00320">
    <property type="entry name" value="GPROTEINBRPT"/>
</dbReference>
<feature type="repeat" description="WD" evidence="11">
    <location>
        <begin position="209"/>
        <end position="250"/>
    </location>
</feature>
<dbReference type="Pfam" id="PF06957">
    <property type="entry name" value="COPI_C"/>
    <property type="match status" value="1"/>
</dbReference>
<keyword evidence="5" id="KW-0677">Repeat</keyword>